<dbReference type="RefSeq" id="WP_390327121.1">
    <property type="nucleotide sequence ID" value="NZ_JBHRTP010000041.1"/>
</dbReference>
<feature type="transmembrane region" description="Helical" evidence="6">
    <location>
        <begin position="87"/>
        <end position="107"/>
    </location>
</feature>
<keyword evidence="5 6" id="KW-0472">Membrane</keyword>
<comment type="similarity">
    <text evidence="2">Belongs to the EamA transporter family.</text>
</comment>
<name>A0ABV7F5S4_9BURK</name>
<feature type="transmembrane region" description="Helical" evidence="6">
    <location>
        <begin position="173"/>
        <end position="197"/>
    </location>
</feature>
<proteinExistence type="inferred from homology"/>
<evidence type="ECO:0000259" key="7">
    <source>
        <dbReference type="Pfam" id="PF00892"/>
    </source>
</evidence>
<dbReference type="InterPro" id="IPR037185">
    <property type="entry name" value="EmrE-like"/>
</dbReference>
<dbReference type="InterPro" id="IPR050638">
    <property type="entry name" value="AA-Vitamin_Transporters"/>
</dbReference>
<comment type="subcellular location">
    <subcellularLocation>
        <location evidence="1">Membrane</location>
        <topology evidence="1">Multi-pass membrane protein</topology>
    </subcellularLocation>
</comment>
<evidence type="ECO:0000256" key="1">
    <source>
        <dbReference type="ARBA" id="ARBA00004141"/>
    </source>
</evidence>
<protein>
    <submittedName>
        <fullName evidence="8">DMT family transporter</fullName>
    </submittedName>
</protein>
<feature type="transmembrane region" description="Helical" evidence="6">
    <location>
        <begin position="51"/>
        <end position="75"/>
    </location>
</feature>
<organism evidence="8 9">
    <name type="scientific">Undibacterium arcticum</name>
    <dbReference type="NCBI Taxonomy" id="1762892"/>
    <lineage>
        <taxon>Bacteria</taxon>
        <taxon>Pseudomonadati</taxon>
        <taxon>Pseudomonadota</taxon>
        <taxon>Betaproteobacteria</taxon>
        <taxon>Burkholderiales</taxon>
        <taxon>Oxalobacteraceae</taxon>
        <taxon>Undibacterium</taxon>
    </lineage>
</organism>
<feature type="transmembrane region" description="Helical" evidence="6">
    <location>
        <begin position="270"/>
        <end position="289"/>
    </location>
</feature>
<evidence type="ECO:0000256" key="2">
    <source>
        <dbReference type="ARBA" id="ARBA00007362"/>
    </source>
</evidence>
<dbReference type="InterPro" id="IPR000620">
    <property type="entry name" value="EamA_dom"/>
</dbReference>
<evidence type="ECO:0000256" key="3">
    <source>
        <dbReference type="ARBA" id="ARBA00022692"/>
    </source>
</evidence>
<feature type="transmembrane region" description="Helical" evidence="6">
    <location>
        <begin position="119"/>
        <end position="136"/>
    </location>
</feature>
<feature type="transmembrane region" description="Helical" evidence="6">
    <location>
        <begin position="238"/>
        <end position="258"/>
    </location>
</feature>
<accession>A0ABV7F5S4</accession>
<comment type="caution">
    <text evidence="8">The sequence shown here is derived from an EMBL/GenBank/DDBJ whole genome shotgun (WGS) entry which is preliminary data.</text>
</comment>
<dbReference type="PANTHER" id="PTHR32322:SF2">
    <property type="entry name" value="EAMA DOMAIN-CONTAINING PROTEIN"/>
    <property type="match status" value="1"/>
</dbReference>
<feature type="domain" description="EamA" evidence="7">
    <location>
        <begin position="176"/>
        <end position="312"/>
    </location>
</feature>
<dbReference type="EMBL" id="JBHRTP010000041">
    <property type="protein sequence ID" value="MFC3109142.1"/>
    <property type="molecule type" value="Genomic_DNA"/>
</dbReference>
<feature type="transmembrane region" description="Helical" evidence="6">
    <location>
        <begin position="12"/>
        <end position="31"/>
    </location>
</feature>
<feature type="transmembrane region" description="Helical" evidence="6">
    <location>
        <begin position="209"/>
        <end position="232"/>
    </location>
</feature>
<feature type="transmembrane region" description="Helical" evidence="6">
    <location>
        <begin position="143"/>
        <end position="161"/>
    </location>
</feature>
<keyword evidence="3 6" id="KW-0812">Transmembrane</keyword>
<gene>
    <name evidence="8" type="ORF">ACFOFO_14425</name>
</gene>
<evidence type="ECO:0000313" key="8">
    <source>
        <dbReference type="EMBL" id="MFC3109142.1"/>
    </source>
</evidence>
<keyword evidence="9" id="KW-1185">Reference proteome</keyword>
<evidence type="ECO:0000313" key="9">
    <source>
        <dbReference type="Proteomes" id="UP001595530"/>
    </source>
</evidence>
<evidence type="ECO:0000256" key="5">
    <source>
        <dbReference type="ARBA" id="ARBA00023136"/>
    </source>
</evidence>
<feature type="transmembrane region" description="Helical" evidence="6">
    <location>
        <begin position="295"/>
        <end position="313"/>
    </location>
</feature>
<dbReference type="SUPFAM" id="SSF103481">
    <property type="entry name" value="Multidrug resistance efflux transporter EmrE"/>
    <property type="match status" value="2"/>
</dbReference>
<sequence>MSGPFSRKPLDGFGAIVMLVCCVCWGLQQVAVKVAAPSISPVMQMGVRSLVAALLVCGLVLLRGATATAAPLGAAGKAGGRRGGKRLFWPGIAAGLLFAGEFLFVSLGLGHTSASHMSVFLYTAPIFTVLGLHWLIPTERIGTAQWLGIGAAFAGIALAFADGMGSGAGDWRNMLIGDAMGIVAGIMWAATTVVVRATALSEAPPTTTLLYQLATAAVLLLALAFGSGQALVTAMSSIAWLSMLFQSVIVAFVSYLTWFWMLRRYLASRIAVFSFLTPLFGVGFGVLLLHEPVGLRFIGGAVLVLAGIVLVNLRR</sequence>
<keyword evidence="4 6" id="KW-1133">Transmembrane helix</keyword>
<evidence type="ECO:0000256" key="6">
    <source>
        <dbReference type="SAM" id="Phobius"/>
    </source>
</evidence>
<feature type="domain" description="EamA" evidence="7">
    <location>
        <begin position="13"/>
        <end position="160"/>
    </location>
</feature>
<dbReference type="Proteomes" id="UP001595530">
    <property type="component" value="Unassembled WGS sequence"/>
</dbReference>
<reference evidence="9" key="1">
    <citation type="journal article" date="2019" name="Int. J. Syst. Evol. Microbiol.">
        <title>The Global Catalogue of Microorganisms (GCM) 10K type strain sequencing project: providing services to taxonomists for standard genome sequencing and annotation.</title>
        <authorList>
            <consortium name="The Broad Institute Genomics Platform"/>
            <consortium name="The Broad Institute Genome Sequencing Center for Infectious Disease"/>
            <person name="Wu L."/>
            <person name="Ma J."/>
        </authorList>
    </citation>
    <scope>NUCLEOTIDE SEQUENCE [LARGE SCALE GENOMIC DNA]</scope>
    <source>
        <strain evidence="9">KCTC 42986</strain>
    </source>
</reference>
<evidence type="ECO:0000256" key="4">
    <source>
        <dbReference type="ARBA" id="ARBA00022989"/>
    </source>
</evidence>
<dbReference type="Pfam" id="PF00892">
    <property type="entry name" value="EamA"/>
    <property type="match status" value="2"/>
</dbReference>
<dbReference type="PANTHER" id="PTHR32322">
    <property type="entry name" value="INNER MEMBRANE TRANSPORTER"/>
    <property type="match status" value="1"/>
</dbReference>